<dbReference type="PROSITE" id="PS50850">
    <property type="entry name" value="MFS"/>
    <property type="match status" value="1"/>
</dbReference>
<evidence type="ECO:0000313" key="8">
    <source>
        <dbReference type="EMBL" id="VAX25473.1"/>
    </source>
</evidence>
<dbReference type="SUPFAM" id="SSF53335">
    <property type="entry name" value="S-adenosyl-L-methionine-dependent methyltransferases"/>
    <property type="match status" value="1"/>
</dbReference>
<dbReference type="InterPro" id="IPR036259">
    <property type="entry name" value="MFS_trans_sf"/>
</dbReference>
<evidence type="ECO:0000259" key="7">
    <source>
        <dbReference type="PROSITE" id="PS51006"/>
    </source>
</evidence>
<protein>
    <submittedName>
        <fullName evidence="8">Spermidine synthase</fullName>
        <ecNumber evidence="8">2.5.1.16</ecNumber>
    </submittedName>
</protein>
<evidence type="ECO:0000256" key="4">
    <source>
        <dbReference type="SAM" id="Coils"/>
    </source>
</evidence>
<dbReference type="InterPro" id="IPR011701">
    <property type="entry name" value="MFS"/>
</dbReference>
<dbReference type="Gene3D" id="1.20.1250.20">
    <property type="entry name" value="MFS general substrate transporter like domains"/>
    <property type="match status" value="1"/>
</dbReference>
<dbReference type="Pfam" id="PF01564">
    <property type="entry name" value="Spermine_synth"/>
    <property type="match status" value="1"/>
</dbReference>
<feature type="transmembrane region" description="Helical" evidence="5">
    <location>
        <begin position="37"/>
        <end position="59"/>
    </location>
</feature>
<dbReference type="InterPro" id="IPR011990">
    <property type="entry name" value="TPR-like_helical_dom_sf"/>
</dbReference>
<keyword evidence="5" id="KW-0472">Membrane</keyword>
<dbReference type="EMBL" id="UOGE01000106">
    <property type="protein sequence ID" value="VAX25473.1"/>
    <property type="molecule type" value="Genomic_DNA"/>
</dbReference>
<feature type="transmembrane region" description="Helical" evidence="5">
    <location>
        <begin position="250"/>
        <end position="272"/>
    </location>
</feature>
<feature type="transmembrane region" description="Helical" evidence="5">
    <location>
        <begin position="113"/>
        <end position="134"/>
    </location>
</feature>
<dbReference type="Gene3D" id="3.40.50.150">
    <property type="entry name" value="Vaccinia Virus protein VP39"/>
    <property type="match status" value="1"/>
</dbReference>
<evidence type="ECO:0000256" key="5">
    <source>
        <dbReference type="SAM" id="Phobius"/>
    </source>
</evidence>
<dbReference type="NCBIfam" id="NF037959">
    <property type="entry name" value="MFS_SpdSyn"/>
    <property type="match status" value="2"/>
</dbReference>
<dbReference type="Pfam" id="PF07690">
    <property type="entry name" value="MFS_1"/>
    <property type="match status" value="1"/>
</dbReference>
<keyword evidence="2 8" id="KW-0808">Transferase</keyword>
<feature type="transmembrane region" description="Helical" evidence="5">
    <location>
        <begin position="402"/>
        <end position="425"/>
    </location>
</feature>
<feature type="domain" description="PABS" evidence="7">
    <location>
        <begin position="533"/>
        <end position="699"/>
    </location>
</feature>
<dbReference type="InterPro" id="IPR020846">
    <property type="entry name" value="MFS_dom"/>
</dbReference>
<evidence type="ECO:0000256" key="2">
    <source>
        <dbReference type="ARBA" id="ARBA00022679"/>
    </source>
</evidence>
<feature type="transmembrane region" description="Helical" evidence="5">
    <location>
        <begin position="7"/>
        <end position="25"/>
    </location>
</feature>
<keyword evidence="3" id="KW-0620">Polyamine biosynthesis</keyword>
<feature type="transmembrane region" description="Helical" evidence="5">
    <location>
        <begin position="184"/>
        <end position="205"/>
    </location>
</feature>
<feature type="transmembrane region" description="Helical" evidence="5">
    <location>
        <begin position="317"/>
        <end position="339"/>
    </location>
</feature>
<dbReference type="Gene3D" id="1.25.40.10">
    <property type="entry name" value="Tetratricopeptide repeat domain"/>
    <property type="match status" value="1"/>
</dbReference>
<organism evidence="8">
    <name type="scientific">hydrothermal vent metagenome</name>
    <dbReference type="NCBI Taxonomy" id="652676"/>
    <lineage>
        <taxon>unclassified sequences</taxon>
        <taxon>metagenomes</taxon>
        <taxon>ecological metagenomes</taxon>
    </lineage>
</organism>
<proteinExistence type="inferred from homology"/>
<dbReference type="SUPFAM" id="SSF48452">
    <property type="entry name" value="TPR-like"/>
    <property type="match status" value="1"/>
</dbReference>
<feature type="transmembrane region" description="Helical" evidence="5">
    <location>
        <begin position="359"/>
        <end position="381"/>
    </location>
</feature>
<name>A0A3B1CL74_9ZZZZ</name>
<feature type="transmembrane region" description="Helical" evidence="5">
    <location>
        <begin position="155"/>
        <end position="178"/>
    </location>
</feature>
<accession>A0A3B1CL74</accession>
<dbReference type="AlphaFoldDB" id="A0A3B1CL74"/>
<dbReference type="SUPFAM" id="SSF103473">
    <property type="entry name" value="MFS general substrate transporter"/>
    <property type="match status" value="1"/>
</dbReference>
<gene>
    <name evidence="8" type="ORF">MNBD_NITROSPINAE02-1167</name>
</gene>
<keyword evidence="5" id="KW-0812">Transmembrane</keyword>
<dbReference type="InterPro" id="IPR029063">
    <property type="entry name" value="SAM-dependent_MTases_sf"/>
</dbReference>
<dbReference type="InterPro" id="IPR019734">
    <property type="entry name" value="TPR_rpt"/>
</dbReference>
<evidence type="ECO:0000256" key="1">
    <source>
        <dbReference type="ARBA" id="ARBA00007867"/>
    </source>
</evidence>
<evidence type="ECO:0000259" key="6">
    <source>
        <dbReference type="PROSITE" id="PS50850"/>
    </source>
</evidence>
<feature type="transmembrane region" description="Helical" evidence="5">
    <location>
        <begin position="431"/>
        <end position="449"/>
    </location>
</feature>
<keyword evidence="4" id="KW-0175">Coiled coil</keyword>
<feature type="domain" description="Major facilitator superfamily (MFS) profile" evidence="6">
    <location>
        <begin position="3"/>
        <end position="453"/>
    </location>
</feature>
<dbReference type="PROSITE" id="PS51006">
    <property type="entry name" value="PABS_2"/>
    <property type="match status" value="1"/>
</dbReference>
<dbReference type="GO" id="GO:0006596">
    <property type="term" value="P:polyamine biosynthetic process"/>
    <property type="evidence" value="ECO:0007669"/>
    <property type="project" value="UniProtKB-KW"/>
</dbReference>
<feature type="transmembrane region" description="Helical" evidence="5">
    <location>
        <begin position="456"/>
        <end position="475"/>
    </location>
</feature>
<evidence type="ECO:0000256" key="3">
    <source>
        <dbReference type="ARBA" id="ARBA00023115"/>
    </source>
</evidence>
<dbReference type="EC" id="2.5.1.16" evidence="8"/>
<dbReference type="GO" id="GO:0022857">
    <property type="term" value="F:transmembrane transporter activity"/>
    <property type="evidence" value="ECO:0007669"/>
    <property type="project" value="InterPro"/>
</dbReference>
<feature type="transmembrane region" description="Helical" evidence="5">
    <location>
        <begin position="71"/>
        <end position="93"/>
    </location>
</feature>
<sequence>MTAHRIYTLSFLLSGAAGLVYQIIWVRMLSLVFGNTVYAVSMVISGFMAGLALGAYYWGKKADKVTNPLRTYIFLEIGIAISALGASWLIFALDDVIVNVMTVDSLTSGHWQLIRFALVFVILVVPTALMGGTLPMMSKFYVKNIEQVGRGIGSLYAANTYGAMAGCFISGYLLISYFGVQGTLITASIINVLVALAVWITSIFASSSSSRGVIPNVTLSKKEKREEKKRLRKEANKTIEEVTQAIKTPVGLALTLGALSGFCALAFEILWIRAFVVSFKSTVYLLSNFLAVYLLGMALGSHFFSKRLDRIKDPMRFFGLAQVAIGVWGMVSILIFFKTHNAAAALSSLAGEMTLSKDILILLLLMAIVVLLPTFLIGLAYPLICRVITQSMGRLGKSAGEVYAFNTLGAIIGSFSAGFILLPLFGLQNSLFIVSTIAILTGYSSLIAADTRKGVSWAFPASAFAALFIFAGVMISGNDIGLGARTKGKIVFAKEGVTGSVRVVQSRQKGPLTLMVNNYQLATSGDVAVRFGHIPLLLKPDAKDVLLISLGSGITAGSVGAHPVEHIDCVEIVPSLLDIQNLFKSDNHNIVADKRFNLIFWDGRHYVRMTKKKYDLVIADLFQPDSAGVGNLYALEHYLNVKRKLKPGGAMAQWLPLYQLSPDNLKVIMRTFASAFEHVLVWAGDTNSESPTLMLFGSPDPIGFDLKKLFNAMDRDGVKKDMIEHADAFSFLNFFVMDREGVGEFTRGYPINTDSRPVIEYSSPKNIWSRKENAIANFASLVDRRVKIVLSDPGEEKHSELTKMYTEYFEGRTNLLKGKVEHARRNYPGELEYYKKAAKLTPKDPFLGLAVFDLGFMYYNRGDFRTSSKMFEWVKRISENLLEAHFYLAKSYQNLGEKEKSVAAFNDLAKLNPDVAESLVSR</sequence>
<keyword evidence="5" id="KW-1133">Transmembrane helix</keyword>
<dbReference type="SMART" id="SM00028">
    <property type="entry name" value="TPR"/>
    <property type="match status" value="3"/>
</dbReference>
<feature type="transmembrane region" description="Helical" evidence="5">
    <location>
        <begin position="284"/>
        <end position="305"/>
    </location>
</feature>
<dbReference type="PANTHER" id="PTHR43317">
    <property type="entry name" value="THERMOSPERMINE SYNTHASE ACAULIS5"/>
    <property type="match status" value="1"/>
</dbReference>
<dbReference type="PROSITE" id="PS50005">
    <property type="entry name" value="TPR"/>
    <property type="match status" value="1"/>
</dbReference>
<dbReference type="PANTHER" id="PTHR43317:SF1">
    <property type="entry name" value="THERMOSPERMINE SYNTHASE ACAULIS5"/>
    <property type="match status" value="1"/>
</dbReference>
<comment type="similarity">
    <text evidence="1">Belongs to the spermidine/spermine synthase family.</text>
</comment>
<feature type="coiled-coil region" evidence="4">
    <location>
        <begin position="221"/>
        <end position="248"/>
    </location>
</feature>
<dbReference type="GO" id="GO:0004766">
    <property type="term" value="F:spermidine synthase activity"/>
    <property type="evidence" value="ECO:0007669"/>
    <property type="project" value="UniProtKB-EC"/>
</dbReference>
<reference evidence="8" key="1">
    <citation type="submission" date="2018-06" db="EMBL/GenBank/DDBJ databases">
        <authorList>
            <person name="Zhirakovskaya E."/>
        </authorList>
    </citation>
    <scope>NUCLEOTIDE SEQUENCE</scope>
</reference>
<dbReference type="InterPro" id="IPR030374">
    <property type="entry name" value="PABS"/>
</dbReference>